<organism evidence="1">
    <name type="scientific">Micrurus corallinus</name>
    <name type="common">Brazilian coral snake</name>
    <dbReference type="NCBI Taxonomy" id="54390"/>
    <lineage>
        <taxon>Eukaryota</taxon>
        <taxon>Metazoa</taxon>
        <taxon>Chordata</taxon>
        <taxon>Craniata</taxon>
        <taxon>Vertebrata</taxon>
        <taxon>Euteleostomi</taxon>
        <taxon>Lepidosauria</taxon>
        <taxon>Squamata</taxon>
        <taxon>Bifurcata</taxon>
        <taxon>Unidentata</taxon>
        <taxon>Episquamata</taxon>
        <taxon>Toxicofera</taxon>
        <taxon>Serpentes</taxon>
        <taxon>Colubroidea</taxon>
        <taxon>Elapidae</taxon>
        <taxon>Elapinae</taxon>
        <taxon>Micrurus</taxon>
    </lineage>
</organism>
<reference evidence="1" key="1">
    <citation type="submission" date="2017-07" db="EMBL/GenBank/DDBJ databases">
        <authorList>
            <person name="Mikheyev A."/>
            <person name="Grau M."/>
        </authorList>
    </citation>
    <scope>NUCLEOTIDE SEQUENCE</scope>
    <source>
        <tissue evidence="1">Venom_gland</tissue>
    </source>
</reference>
<sequence>MQILHKCIQLLKEQYSLGGIMPPPHLDFAQSDLSRYVKFANPLVAACIILYKVSSPVRLEDNTVWKADINDALCKILLSSLFVNALVSFQFWSLHWKCISTPLVKI</sequence>
<name>A0A2D4FX54_MICCO</name>
<accession>A0A2D4FX54</accession>
<reference evidence="1" key="2">
    <citation type="submission" date="2017-11" db="EMBL/GenBank/DDBJ databases">
        <title>Coralsnake Venomics: Analyses of Venom Gland Transcriptomes and Proteomes of Six Brazilian Taxa.</title>
        <authorList>
            <person name="Aird S.D."/>
            <person name="Jorge da Silva N."/>
            <person name="Qiu L."/>
            <person name="Villar-Briones A."/>
            <person name="Aparecida-Saddi V."/>
            <person name="Campos-Telles M.P."/>
            <person name="Grau M."/>
            <person name="Mikheyev A.S."/>
        </authorList>
    </citation>
    <scope>NUCLEOTIDE SEQUENCE</scope>
    <source>
        <tissue evidence="1">Venom_gland</tissue>
    </source>
</reference>
<dbReference type="AlphaFoldDB" id="A0A2D4FX54"/>
<proteinExistence type="predicted"/>
<dbReference type="EMBL" id="IACJ01093627">
    <property type="protein sequence ID" value="LAA52050.1"/>
    <property type="molecule type" value="Transcribed_RNA"/>
</dbReference>
<evidence type="ECO:0000313" key="1">
    <source>
        <dbReference type="EMBL" id="LAA52050.1"/>
    </source>
</evidence>
<protein>
    <submittedName>
        <fullName evidence="1">Uncharacterized protein</fullName>
    </submittedName>
</protein>